<evidence type="ECO:0000313" key="4">
    <source>
        <dbReference type="EMBL" id="CAD5213176.1"/>
    </source>
</evidence>
<name>A0A811KAC9_9BILA</name>
<evidence type="ECO:0000259" key="3">
    <source>
        <dbReference type="PROSITE" id="PS50011"/>
    </source>
</evidence>
<comment type="caution">
    <text evidence="4">The sequence shown here is derived from an EMBL/GenBank/DDBJ whole genome shotgun (WGS) entry which is preliminary data.</text>
</comment>
<dbReference type="EMBL" id="CAJFCW020000002">
    <property type="protein sequence ID" value="CAG9099474.1"/>
    <property type="molecule type" value="Genomic_DNA"/>
</dbReference>
<dbReference type="AlphaFoldDB" id="A0A811KAC9"/>
<dbReference type="InterPro" id="IPR050235">
    <property type="entry name" value="CK1_Ser-Thr_kinase"/>
</dbReference>
<keyword evidence="5" id="KW-1185">Reference proteome</keyword>
<dbReference type="InterPro" id="IPR011009">
    <property type="entry name" value="Kinase-like_dom_sf"/>
</dbReference>
<feature type="region of interest" description="Disordered" evidence="2">
    <location>
        <begin position="329"/>
        <end position="380"/>
    </location>
</feature>
<feature type="compositionally biased region" description="Polar residues" evidence="2">
    <location>
        <begin position="366"/>
        <end position="380"/>
    </location>
</feature>
<sequence>MANTENAAQPPKGKKDREIINPGSLLETICQLLGSGGFGDVYLVKNVKTNTVAAMKTERQGVEEGRQRLSLEVMILIGVTRLPEQKRAHFTRLITYGQNDMFKFFVMSLVGKTISDFQRQQKDNTFSVDLAVKISIQCLEGLSQLHELGFIHRDIKPNNFALGVGKQTGNVIILDFGIARRIVHKKLIDIPRKPREVVKFIGTLRYSSRNSLRMREQSRKDDLESLFYTIMEIFNIRSSFWWPEKDTYVVLTLKQKLFDGELTLMDKFPYEMTRFMQYVDKLDYYSNPNYAYLRTLLENILRGQGVTKEDEEEQQRRLIEQTILDITQETQDEDVSGNVKEKKSDTKKKSKVAKPKKSPIPVNEKSYFNSSKLAATQEND</sequence>
<accession>A0A811KAC9</accession>
<dbReference type="Proteomes" id="UP000614601">
    <property type="component" value="Unassembled WGS sequence"/>
</dbReference>
<dbReference type="GO" id="GO:0004672">
    <property type="term" value="F:protein kinase activity"/>
    <property type="evidence" value="ECO:0007669"/>
    <property type="project" value="InterPro"/>
</dbReference>
<protein>
    <recommendedName>
        <fullName evidence="3">Protein kinase domain-containing protein</fullName>
    </recommendedName>
</protein>
<dbReference type="InterPro" id="IPR000719">
    <property type="entry name" value="Prot_kinase_dom"/>
</dbReference>
<dbReference type="OrthoDB" id="5979581at2759"/>
<dbReference type="PROSITE" id="PS00107">
    <property type="entry name" value="PROTEIN_KINASE_ATP"/>
    <property type="match status" value="1"/>
</dbReference>
<proteinExistence type="predicted"/>
<dbReference type="InterPro" id="IPR017441">
    <property type="entry name" value="Protein_kinase_ATP_BS"/>
</dbReference>
<dbReference type="Gene3D" id="1.10.510.10">
    <property type="entry name" value="Transferase(Phosphotransferase) domain 1"/>
    <property type="match status" value="1"/>
</dbReference>
<gene>
    <name evidence="4" type="ORF">BOKJ2_LOCUS4977</name>
</gene>
<dbReference type="SUPFAM" id="SSF56112">
    <property type="entry name" value="Protein kinase-like (PK-like)"/>
    <property type="match status" value="1"/>
</dbReference>
<dbReference type="Pfam" id="PF00069">
    <property type="entry name" value="Pkinase"/>
    <property type="match status" value="1"/>
</dbReference>
<keyword evidence="1" id="KW-0547">Nucleotide-binding</keyword>
<dbReference type="EMBL" id="CAJFDH010000002">
    <property type="protein sequence ID" value="CAD5213176.1"/>
    <property type="molecule type" value="Genomic_DNA"/>
</dbReference>
<reference evidence="4" key="1">
    <citation type="submission" date="2020-09" db="EMBL/GenBank/DDBJ databases">
        <authorList>
            <person name="Kikuchi T."/>
        </authorList>
    </citation>
    <scope>NUCLEOTIDE SEQUENCE</scope>
    <source>
        <strain evidence="4">SH1</strain>
    </source>
</reference>
<dbReference type="SMART" id="SM00220">
    <property type="entry name" value="S_TKc"/>
    <property type="match status" value="1"/>
</dbReference>
<evidence type="ECO:0000313" key="5">
    <source>
        <dbReference type="Proteomes" id="UP000614601"/>
    </source>
</evidence>
<dbReference type="PANTHER" id="PTHR11909">
    <property type="entry name" value="CASEIN KINASE-RELATED"/>
    <property type="match status" value="1"/>
</dbReference>
<feature type="binding site" evidence="1">
    <location>
        <position position="56"/>
    </location>
    <ligand>
        <name>ATP</name>
        <dbReference type="ChEBI" id="CHEBI:30616"/>
    </ligand>
</feature>
<organism evidence="4 5">
    <name type="scientific">Bursaphelenchus okinawaensis</name>
    <dbReference type="NCBI Taxonomy" id="465554"/>
    <lineage>
        <taxon>Eukaryota</taxon>
        <taxon>Metazoa</taxon>
        <taxon>Ecdysozoa</taxon>
        <taxon>Nematoda</taxon>
        <taxon>Chromadorea</taxon>
        <taxon>Rhabditida</taxon>
        <taxon>Tylenchina</taxon>
        <taxon>Tylenchomorpha</taxon>
        <taxon>Aphelenchoidea</taxon>
        <taxon>Aphelenchoididae</taxon>
        <taxon>Bursaphelenchus</taxon>
    </lineage>
</organism>
<evidence type="ECO:0000256" key="2">
    <source>
        <dbReference type="SAM" id="MobiDB-lite"/>
    </source>
</evidence>
<feature type="domain" description="Protein kinase" evidence="3">
    <location>
        <begin position="27"/>
        <end position="301"/>
    </location>
</feature>
<feature type="compositionally biased region" description="Basic residues" evidence="2">
    <location>
        <begin position="345"/>
        <end position="357"/>
    </location>
</feature>
<keyword evidence="1" id="KW-0067">ATP-binding</keyword>
<dbReference type="Proteomes" id="UP000783686">
    <property type="component" value="Unassembled WGS sequence"/>
</dbReference>
<evidence type="ECO:0000256" key="1">
    <source>
        <dbReference type="PROSITE-ProRule" id="PRU10141"/>
    </source>
</evidence>
<dbReference type="PROSITE" id="PS50011">
    <property type="entry name" value="PROTEIN_KINASE_DOM"/>
    <property type="match status" value="1"/>
</dbReference>
<dbReference type="GO" id="GO:0005524">
    <property type="term" value="F:ATP binding"/>
    <property type="evidence" value="ECO:0007669"/>
    <property type="project" value="UniProtKB-UniRule"/>
</dbReference>